<dbReference type="PROSITE" id="PS51257">
    <property type="entry name" value="PROKAR_LIPOPROTEIN"/>
    <property type="match status" value="1"/>
</dbReference>
<evidence type="ECO:0000313" key="1">
    <source>
        <dbReference type="EMBL" id="OXN01625.1"/>
    </source>
</evidence>
<dbReference type="Proteomes" id="UP000215433">
    <property type="component" value="Unassembled WGS sequence"/>
</dbReference>
<dbReference type="EMBL" id="NEWD01000002">
    <property type="protein sequence ID" value="OXN01625.1"/>
    <property type="molecule type" value="Genomic_DNA"/>
</dbReference>
<reference evidence="1 2" key="1">
    <citation type="submission" date="2017-05" db="EMBL/GenBank/DDBJ databases">
        <title>Bifidobacterium vansinderenii sp. nov.</title>
        <authorList>
            <person name="Lugli G.A."/>
            <person name="Duranti S."/>
            <person name="Mangifesta M."/>
        </authorList>
    </citation>
    <scope>NUCLEOTIDE SEQUENCE [LARGE SCALE GENOMIC DNA]</scope>
    <source>
        <strain evidence="1 2">Tam10B</strain>
    </source>
</reference>
<proteinExistence type="predicted"/>
<dbReference type="RefSeq" id="WP_158214071.1">
    <property type="nucleotide sequence ID" value="NZ_NEWD01000002.1"/>
</dbReference>
<accession>A0A229W198</accession>
<name>A0A229W198_9BIFI</name>
<organism evidence="1 2">
    <name type="scientific">Bifidobacterium vansinderenii</name>
    <dbReference type="NCBI Taxonomy" id="1984871"/>
    <lineage>
        <taxon>Bacteria</taxon>
        <taxon>Bacillati</taxon>
        <taxon>Actinomycetota</taxon>
        <taxon>Actinomycetes</taxon>
        <taxon>Bifidobacteriales</taxon>
        <taxon>Bifidobacteriaceae</taxon>
        <taxon>Bifidobacterium</taxon>
    </lineage>
</organism>
<gene>
    <name evidence="1" type="ORF">Tam10B_0067</name>
</gene>
<keyword evidence="2" id="KW-1185">Reference proteome</keyword>
<sequence>MNRFLTVGGLVLLACLFLGAVLLGGWPGTGCMVLACVVGVGLADVYMEAILHVLGLDR</sequence>
<evidence type="ECO:0000313" key="2">
    <source>
        <dbReference type="Proteomes" id="UP000215433"/>
    </source>
</evidence>
<dbReference type="AlphaFoldDB" id="A0A229W198"/>
<comment type="caution">
    <text evidence="1">The sequence shown here is derived from an EMBL/GenBank/DDBJ whole genome shotgun (WGS) entry which is preliminary data.</text>
</comment>
<protein>
    <submittedName>
        <fullName evidence="1">Uncharacterized protein</fullName>
    </submittedName>
</protein>